<keyword evidence="9" id="KW-0325">Glycoprotein</keyword>
<dbReference type="Gene3D" id="4.10.400.10">
    <property type="entry name" value="Low-density Lipoprotein Receptor"/>
    <property type="match status" value="3"/>
</dbReference>
<dbReference type="GO" id="GO:0012505">
    <property type="term" value="C:endomembrane system"/>
    <property type="evidence" value="ECO:0007669"/>
    <property type="project" value="UniProtKB-SubCell"/>
</dbReference>
<evidence type="ECO:0000256" key="3">
    <source>
        <dbReference type="ARBA" id="ARBA00022692"/>
    </source>
</evidence>
<evidence type="ECO:0000256" key="8">
    <source>
        <dbReference type="ARBA" id="ARBA00023170"/>
    </source>
</evidence>
<evidence type="ECO:0000256" key="1">
    <source>
        <dbReference type="ARBA" id="ARBA00004167"/>
    </source>
</evidence>
<keyword evidence="4" id="KW-0677">Repeat</keyword>
<dbReference type="KEGG" id="bfo:118431487"/>
<keyword evidence="6" id="KW-0472">Membrane</keyword>
<dbReference type="AlphaFoldDB" id="A0A9J7MD47"/>
<dbReference type="Pfam" id="PF00057">
    <property type="entry name" value="Ldl_recept_a"/>
    <property type="match status" value="3"/>
</dbReference>
<dbReference type="PANTHER" id="PTHR22722:SF5">
    <property type="entry name" value="LOW-DENSITY LIPOPROTEIN RECEPTOR-RELATED PROTEIN 1B"/>
    <property type="match status" value="1"/>
</dbReference>
<evidence type="ECO:0000256" key="7">
    <source>
        <dbReference type="ARBA" id="ARBA00023157"/>
    </source>
</evidence>
<dbReference type="InterPro" id="IPR036055">
    <property type="entry name" value="LDL_receptor-like_sf"/>
</dbReference>
<evidence type="ECO:0000256" key="9">
    <source>
        <dbReference type="ARBA" id="ARBA00023180"/>
    </source>
</evidence>
<dbReference type="SUPFAM" id="SSF57424">
    <property type="entry name" value="LDL receptor-like module"/>
    <property type="match status" value="3"/>
</dbReference>
<name>A0A9J7MD47_BRAFL</name>
<dbReference type="PROSITE" id="PS01209">
    <property type="entry name" value="LDLRA_1"/>
    <property type="match status" value="2"/>
</dbReference>
<dbReference type="Gene3D" id="3.30.60.30">
    <property type="match status" value="1"/>
</dbReference>
<dbReference type="PRINTS" id="PR00261">
    <property type="entry name" value="LDLRECEPTOR"/>
</dbReference>
<feature type="disulfide bond" evidence="10">
    <location>
        <begin position="73"/>
        <end position="88"/>
    </location>
</feature>
<evidence type="ECO:0000256" key="6">
    <source>
        <dbReference type="ARBA" id="ARBA00023136"/>
    </source>
</evidence>
<dbReference type="InterPro" id="IPR036058">
    <property type="entry name" value="Kazal_dom_sf"/>
</dbReference>
<dbReference type="SUPFAM" id="SSF100895">
    <property type="entry name" value="Kazal-type serine protease inhibitors"/>
    <property type="match status" value="1"/>
</dbReference>
<comment type="subcellular location">
    <subcellularLocation>
        <location evidence="2">Endomembrane system</location>
    </subcellularLocation>
    <subcellularLocation>
        <location evidence="1">Membrane</location>
        <topology evidence="1">Single-pass membrane protein</topology>
    </subcellularLocation>
</comment>
<comment type="caution">
    <text evidence="10">Lacks conserved residue(s) required for the propagation of feature annotation.</text>
</comment>
<dbReference type="Proteomes" id="UP000001554">
    <property type="component" value="Chromosome 2"/>
</dbReference>
<evidence type="ECO:0000313" key="12">
    <source>
        <dbReference type="Proteomes" id="UP000001554"/>
    </source>
</evidence>
<keyword evidence="7 10" id="KW-1015">Disulfide bond</keyword>
<keyword evidence="11" id="KW-0732">Signal</keyword>
<keyword evidence="12" id="KW-1185">Reference proteome</keyword>
<dbReference type="OrthoDB" id="9990982at2759"/>
<feature type="disulfide bond" evidence="10">
    <location>
        <begin position="208"/>
        <end position="220"/>
    </location>
</feature>
<evidence type="ECO:0000256" key="2">
    <source>
        <dbReference type="ARBA" id="ARBA00004308"/>
    </source>
</evidence>
<gene>
    <name evidence="13" type="primary">LOC118431487</name>
</gene>
<keyword evidence="5" id="KW-1133">Transmembrane helix</keyword>
<dbReference type="InterPro" id="IPR002172">
    <property type="entry name" value="LDrepeatLR_classA_rpt"/>
</dbReference>
<feature type="disulfide bond" evidence="10">
    <location>
        <begin position="215"/>
        <end position="233"/>
    </location>
</feature>
<dbReference type="SMART" id="SM00192">
    <property type="entry name" value="LDLa"/>
    <property type="match status" value="3"/>
</dbReference>
<feature type="chain" id="PRO_5039918444" evidence="11">
    <location>
        <begin position="19"/>
        <end position="261"/>
    </location>
</feature>
<reference evidence="12" key="1">
    <citation type="journal article" date="2020" name="Nat. Ecol. Evol.">
        <title>Deeply conserved synteny resolves early events in vertebrate evolution.</title>
        <authorList>
            <person name="Simakov O."/>
            <person name="Marletaz F."/>
            <person name="Yue J.X."/>
            <person name="O'Connell B."/>
            <person name="Jenkins J."/>
            <person name="Brandt A."/>
            <person name="Calef R."/>
            <person name="Tung C.H."/>
            <person name="Huang T.K."/>
            <person name="Schmutz J."/>
            <person name="Satoh N."/>
            <person name="Yu J.K."/>
            <person name="Putnam N.H."/>
            <person name="Green R.E."/>
            <person name="Rokhsar D.S."/>
        </authorList>
    </citation>
    <scope>NUCLEOTIDE SEQUENCE [LARGE SCALE GENOMIC DNA]</scope>
    <source>
        <strain evidence="12">S238N-H82</strain>
    </source>
</reference>
<keyword evidence="8" id="KW-0675">Receptor</keyword>
<keyword evidence="3" id="KW-0812">Transmembrane</keyword>
<evidence type="ECO:0000256" key="10">
    <source>
        <dbReference type="PROSITE-ProRule" id="PRU00124"/>
    </source>
</evidence>
<evidence type="ECO:0000256" key="11">
    <source>
        <dbReference type="SAM" id="SignalP"/>
    </source>
</evidence>
<feature type="signal peptide" evidence="11">
    <location>
        <begin position="1"/>
        <end position="18"/>
    </location>
</feature>
<dbReference type="InterPro" id="IPR023415">
    <property type="entry name" value="LDLR_class-A_CS"/>
</dbReference>
<dbReference type="InterPro" id="IPR051221">
    <property type="entry name" value="LDLR-related"/>
</dbReference>
<sequence>MVAITLTILSCLLTNCLSTVAYQFAYRHAEGGPPEYPSYANTRQNEIDRRMKDRCYGRFLCKNGRCVDGALVCNGVSDCGDGSDERGCKRRPFASGPVPPQGPVGGLNSLPTASCQRQCDVTDRSPLCGWDGKQTRQFVNPCQMAVASCYQMQPITATPCPGATASCAGDQFPCTTGAQCVPNLSRCDGAKDCRDGSDEVACPQPNPCSYNAFRCQSGGCIPKLKLCNGVRDCNDGSDETAPPCGKDLTGTSAGNLRFYKL</sequence>
<evidence type="ECO:0000313" key="13">
    <source>
        <dbReference type="RefSeq" id="XP_035698625.1"/>
    </source>
</evidence>
<accession>A0A9J7MD47</accession>
<dbReference type="FunFam" id="4.10.400.10:FF:000045">
    <property type="entry name" value="Low-density lipoprotein receptor-related protein 2"/>
    <property type="match status" value="1"/>
</dbReference>
<dbReference type="CDD" id="cd00112">
    <property type="entry name" value="LDLa"/>
    <property type="match status" value="3"/>
</dbReference>
<feature type="disulfide bond" evidence="10">
    <location>
        <begin position="61"/>
        <end position="79"/>
    </location>
</feature>
<protein>
    <submittedName>
        <fullName evidence="13">Very low-density lipoprotein receptor-like</fullName>
    </submittedName>
</protein>
<dbReference type="GeneID" id="118431487"/>
<organism evidence="12 13">
    <name type="scientific">Branchiostoma floridae</name>
    <name type="common">Florida lancelet</name>
    <name type="synonym">Amphioxus</name>
    <dbReference type="NCBI Taxonomy" id="7739"/>
    <lineage>
        <taxon>Eukaryota</taxon>
        <taxon>Metazoa</taxon>
        <taxon>Chordata</taxon>
        <taxon>Cephalochordata</taxon>
        <taxon>Leptocardii</taxon>
        <taxon>Amphioxiformes</taxon>
        <taxon>Branchiostomatidae</taxon>
        <taxon>Branchiostoma</taxon>
    </lineage>
</organism>
<dbReference type="GO" id="GO:0005886">
    <property type="term" value="C:plasma membrane"/>
    <property type="evidence" value="ECO:0000318"/>
    <property type="project" value="GO_Central"/>
</dbReference>
<evidence type="ECO:0000256" key="4">
    <source>
        <dbReference type="ARBA" id="ARBA00022737"/>
    </source>
</evidence>
<dbReference type="OMA" id="CSYNAFR"/>
<dbReference type="PROSITE" id="PS50068">
    <property type="entry name" value="LDLRA_2"/>
    <property type="match status" value="3"/>
</dbReference>
<reference evidence="13" key="2">
    <citation type="submission" date="2025-08" db="UniProtKB">
        <authorList>
            <consortium name="RefSeq"/>
        </authorList>
    </citation>
    <scope>IDENTIFICATION</scope>
    <source>
        <strain evidence="13">S238N-H82</strain>
        <tissue evidence="13">Testes</tissue>
    </source>
</reference>
<proteinExistence type="predicted"/>
<feature type="disulfide bond" evidence="10">
    <location>
        <begin position="187"/>
        <end position="202"/>
    </location>
</feature>
<dbReference type="PANTHER" id="PTHR22722">
    <property type="entry name" value="LOW-DENSITY LIPOPROTEIN RECEPTOR-RELATED PROTEIN 2-RELATED"/>
    <property type="match status" value="1"/>
</dbReference>
<dbReference type="RefSeq" id="XP_035698625.1">
    <property type="nucleotide sequence ID" value="XM_035842732.1"/>
</dbReference>
<evidence type="ECO:0000256" key="5">
    <source>
        <dbReference type="ARBA" id="ARBA00022989"/>
    </source>
</evidence>